<evidence type="ECO:0000313" key="9">
    <source>
        <dbReference type="Proteomes" id="UP000618382"/>
    </source>
</evidence>
<dbReference type="EMBL" id="BONN01000014">
    <property type="protein sequence ID" value="GIG34272.1"/>
    <property type="molecule type" value="Genomic_DNA"/>
</dbReference>
<name>A0A7Y9FI52_9CELL</name>
<evidence type="ECO:0000259" key="5">
    <source>
        <dbReference type="PROSITE" id="PS50977"/>
    </source>
</evidence>
<proteinExistence type="predicted"/>
<dbReference type="Gene3D" id="1.10.357.10">
    <property type="entry name" value="Tetracycline Repressor, domain 2"/>
    <property type="match status" value="1"/>
</dbReference>
<organism evidence="7 8">
    <name type="scientific">Cellulomonas oligotrophica</name>
    <dbReference type="NCBI Taxonomy" id="931536"/>
    <lineage>
        <taxon>Bacteria</taxon>
        <taxon>Bacillati</taxon>
        <taxon>Actinomycetota</taxon>
        <taxon>Actinomycetes</taxon>
        <taxon>Micrococcales</taxon>
        <taxon>Cellulomonadaceae</taxon>
        <taxon>Cellulomonas</taxon>
    </lineage>
</organism>
<evidence type="ECO:0000256" key="4">
    <source>
        <dbReference type="PROSITE-ProRule" id="PRU00335"/>
    </source>
</evidence>
<feature type="DNA-binding region" description="H-T-H motif" evidence="4">
    <location>
        <begin position="35"/>
        <end position="54"/>
    </location>
</feature>
<keyword evidence="1" id="KW-0805">Transcription regulation</keyword>
<keyword evidence="3" id="KW-0804">Transcription</keyword>
<comment type="caution">
    <text evidence="7">The sequence shown here is derived from an EMBL/GenBank/DDBJ whole genome shotgun (WGS) entry which is preliminary data.</text>
</comment>
<dbReference type="RefSeq" id="WP_140460607.1">
    <property type="nucleotide sequence ID" value="NZ_BAABFI010000007.1"/>
</dbReference>
<dbReference type="GO" id="GO:0000976">
    <property type="term" value="F:transcription cis-regulatory region binding"/>
    <property type="evidence" value="ECO:0007669"/>
    <property type="project" value="TreeGrafter"/>
</dbReference>
<dbReference type="InterPro" id="IPR001647">
    <property type="entry name" value="HTH_TetR"/>
</dbReference>
<evidence type="ECO:0000256" key="3">
    <source>
        <dbReference type="ARBA" id="ARBA00023163"/>
    </source>
</evidence>
<dbReference type="PANTHER" id="PTHR30055">
    <property type="entry name" value="HTH-TYPE TRANSCRIPTIONAL REGULATOR RUTR"/>
    <property type="match status" value="1"/>
</dbReference>
<dbReference type="InterPro" id="IPR036271">
    <property type="entry name" value="Tet_transcr_reg_TetR-rel_C_sf"/>
</dbReference>
<evidence type="ECO:0000313" key="8">
    <source>
        <dbReference type="Proteomes" id="UP000577956"/>
    </source>
</evidence>
<keyword evidence="2 4" id="KW-0238">DNA-binding</keyword>
<accession>A0A7Y9FI52</accession>
<dbReference type="InterPro" id="IPR049445">
    <property type="entry name" value="TetR_SbtR-like_C"/>
</dbReference>
<feature type="domain" description="HTH tetR-type" evidence="5">
    <location>
        <begin position="13"/>
        <end position="72"/>
    </location>
</feature>
<dbReference type="SUPFAM" id="SSF48498">
    <property type="entry name" value="Tetracyclin repressor-like, C-terminal domain"/>
    <property type="match status" value="1"/>
</dbReference>
<dbReference type="SUPFAM" id="SSF46689">
    <property type="entry name" value="Homeodomain-like"/>
    <property type="match status" value="1"/>
</dbReference>
<dbReference type="Proteomes" id="UP000618382">
    <property type="component" value="Unassembled WGS sequence"/>
</dbReference>
<evidence type="ECO:0000256" key="2">
    <source>
        <dbReference type="ARBA" id="ARBA00023125"/>
    </source>
</evidence>
<evidence type="ECO:0000256" key="1">
    <source>
        <dbReference type="ARBA" id="ARBA00023015"/>
    </source>
</evidence>
<reference evidence="7 8" key="1">
    <citation type="submission" date="2020-07" db="EMBL/GenBank/DDBJ databases">
        <title>Sequencing the genomes of 1000 actinobacteria strains.</title>
        <authorList>
            <person name="Klenk H.-P."/>
        </authorList>
    </citation>
    <scope>NUCLEOTIDE SEQUENCE [LARGE SCALE GENOMIC DNA]</scope>
    <source>
        <strain evidence="7 8">DSM 24482</strain>
    </source>
</reference>
<protein>
    <submittedName>
        <fullName evidence="7">AcrR family transcriptional regulator</fullName>
    </submittedName>
    <submittedName>
        <fullName evidence="6">TetR family transcriptional regulator</fullName>
    </submittedName>
</protein>
<dbReference type="Pfam" id="PF00440">
    <property type="entry name" value="TetR_N"/>
    <property type="match status" value="1"/>
</dbReference>
<dbReference type="GO" id="GO:0003700">
    <property type="term" value="F:DNA-binding transcription factor activity"/>
    <property type="evidence" value="ECO:0007669"/>
    <property type="project" value="TreeGrafter"/>
</dbReference>
<evidence type="ECO:0000313" key="7">
    <source>
        <dbReference type="EMBL" id="NYD87352.1"/>
    </source>
</evidence>
<dbReference type="EMBL" id="JACCBK010000001">
    <property type="protein sequence ID" value="NYD87352.1"/>
    <property type="molecule type" value="Genomic_DNA"/>
</dbReference>
<dbReference type="Proteomes" id="UP000577956">
    <property type="component" value="Unassembled WGS sequence"/>
</dbReference>
<gene>
    <name evidence="7" type="ORF">BKA21_002901</name>
    <name evidence="6" type="ORF">Col01nite_34310</name>
</gene>
<dbReference type="PANTHER" id="PTHR30055:SF234">
    <property type="entry name" value="HTH-TYPE TRANSCRIPTIONAL REGULATOR BETI"/>
    <property type="match status" value="1"/>
</dbReference>
<reference evidence="6 9" key="2">
    <citation type="submission" date="2021-01" db="EMBL/GenBank/DDBJ databases">
        <title>Whole genome shotgun sequence of Cellulomonas oligotrophica NBRC 109435.</title>
        <authorList>
            <person name="Komaki H."/>
            <person name="Tamura T."/>
        </authorList>
    </citation>
    <scope>NUCLEOTIDE SEQUENCE [LARGE SCALE GENOMIC DNA]</scope>
    <source>
        <strain evidence="6 9">NBRC 109435</strain>
    </source>
</reference>
<sequence length="210" mass="22923">MPTSAGPLRRDAERNRRLLLDTARDLMAERGLDVSYEEIARAAGTGMGTVYRRFPDRQDLVDALFGEHVDAVCRMAEEAAEQEDAWQALTTFLERQLELEAADRALGQILRGQKGSYAIAHRAHERMTPVVRSVLARAVRAGQVPDGVTSADLVAVHLMVGSVMDASRGVAPDLWRRALAVALAGLQHARLPAPAPTDDVVDRLYATEST</sequence>
<dbReference type="PRINTS" id="PR00455">
    <property type="entry name" value="HTHTETR"/>
</dbReference>
<keyword evidence="9" id="KW-1185">Reference proteome</keyword>
<dbReference type="AlphaFoldDB" id="A0A7Y9FI52"/>
<dbReference type="InterPro" id="IPR009057">
    <property type="entry name" value="Homeodomain-like_sf"/>
</dbReference>
<dbReference type="InterPro" id="IPR050109">
    <property type="entry name" value="HTH-type_TetR-like_transc_reg"/>
</dbReference>
<evidence type="ECO:0000313" key="6">
    <source>
        <dbReference type="EMBL" id="GIG34272.1"/>
    </source>
</evidence>
<dbReference type="PROSITE" id="PS50977">
    <property type="entry name" value="HTH_TETR_2"/>
    <property type="match status" value="1"/>
</dbReference>
<dbReference type="Pfam" id="PF21597">
    <property type="entry name" value="TetR_C_43"/>
    <property type="match status" value="1"/>
</dbReference>